<dbReference type="GO" id="GO:0071897">
    <property type="term" value="P:DNA biosynthetic process"/>
    <property type="evidence" value="ECO:0007669"/>
    <property type="project" value="UniProtKB-ARBA"/>
</dbReference>
<dbReference type="InterPro" id="IPR043502">
    <property type="entry name" value="DNA/RNA_pol_sf"/>
</dbReference>
<name>A0A182NAI6_9DIPT</name>
<dbReference type="InterPro" id="IPR040676">
    <property type="entry name" value="DUF5641"/>
</dbReference>
<dbReference type="EnsemblMetazoa" id="ADIR004662-RA">
    <property type="protein sequence ID" value="ADIR004662-PA"/>
    <property type="gene ID" value="ADIR004662"/>
</dbReference>
<evidence type="ECO:0000259" key="2">
    <source>
        <dbReference type="Pfam" id="PF18701"/>
    </source>
</evidence>
<reference evidence="3" key="2">
    <citation type="submission" date="2020-05" db="UniProtKB">
        <authorList>
            <consortium name="EnsemblMetazoa"/>
        </authorList>
    </citation>
    <scope>IDENTIFICATION</scope>
    <source>
        <strain evidence="3">WRAIR2</strain>
    </source>
</reference>
<dbReference type="Pfam" id="PF18701">
    <property type="entry name" value="DUF5641"/>
    <property type="match status" value="1"/>
</dbReference>
<evidence type="ECO:0000313" key="3">
    <source>
        <dbReference type="EnsemblMetazoa" id="ADIR004662-PA"/>
    </source>
</evidence>
<dbReference type="PANTHER" id="PTHR47331">
    <property type="entry name" value="PHD-TYPE DOMAIN-CONTAINING PROTEIN"/>
    <property type="match status" value="1"/>
</dbReference>
<dbReference type="Proteomes" id="UP000075884">
    <property type="component" value="Unassembled WGS sequence"/>
</dbReference>
<dbReference type="Pfam" id="PF03564">
    <property type="entry name" value="DUF1759"/>
    <property type="match status" value="1"/>
</dbReference>
<reference evidence="4" key="1">
    <citation type="submission" date="2013-03" db="EMBL/GenBank/DDBJ databases">
        <title>The Genome Sequence of Anopheles dirus WRAIR2.</title>
        <authorList>
            <consortium name="The Broad Institute Genomics Platform"/>
            <person name="Neafsey D.E."/>
            <person name="Walton C."/>
            <person name="Walker B."/>
            <person name="Young S.K."/>
            <person name="Zeng Q."/>
            <person name="Gargeya S."/>
            <person name="Fitzgerald M."/>
            <person name="Haas B."/>
            <person name="Abouelleil A."/>
            <person name="Allen A.W."/>
            <person name="Alvarado L."/>
            <person name="Arachchi H.M."/>
            <person name="Berlin A.M."/>
            <person name="Chapman S.B."/>
            <person name="Gainer-Dewar J."/>
            <person name="Goldberg J."/>
            <person name="Griggs A."/>
            <person name="Gujja S."/>
            <person name="Hansen M."/>
            <person name="Howarth C."/>
            <person name="Imamovic A."/>
            <person name="Ireland A."/>
            <person name="Larimer J."/>
            <person name="McCowan C."/>
            <person name="Murphy C."/>
            <person name="Pearson M."/>
            <person name="Poon T.W."/>
            <person name="Priest M."/>
            <person name="Roberts A."/>
            <person name="Saif S."/>
            <person name="Shea T."/>
            <person name="Sisk P."/>
            <person name="Sykes S."/>
            <person name="Wortman J."/>
            <person name="Nusbaum C."/>
            <person name="Birren B."/>
        </authorList>
    </citation>
    <scope>NUCLEOTIDE SEQUENCE [LARGE SCALE GENOMIC DNA]</scope>
    <source>
        <strain evidence="4">WRAIR2</strain>
    </source>
</reference>
<sequence length="1558" mass="177639">MPKPRHHSEESDEEECLGFSQENTVMDSGAKDEKIKVLEAKKADCEEILRCLSRQEDFLKNFTPKDMKFVSARLERVKRCSVEFCEASRMIRSIEGKMAANEAALDGVDERCMVLIGEFEEKLQCVSRVDIMPMSTKEEPRIRLPSLALPEFTGMYDQWLPFHSLFVSAVHENKYITDTEKIIYLKGALKGEALSVVDSFPTSGSAYEAAWNALNNRYANKYLLKKRYTKELLHMPKIKARKPKDIHQLVECFERNTKLLDQLGESSEGWGVLMVELVLSKLDEETQQKWEQKLEDDGTSSISTLFEFLRSECRVLDSIAIDRQTSSSQKNERRVVNVMLPTAIVNVKAKNGKWIAVRALLDNGSQVNIITSSLHKQLKLPKGNNFISVSGIGKSSLQNAPLTSTYVASNDSAFYEEINFIILDHITECQPSAHVNIDFEKIPKTIWLADPNFEKKSPIDLLLGAEYFADILQPKCEAIPASNYHPAFMPTVFGWVAIGKMPSPMDNQVSCHVAIVQGCCEDLTKSIERFWAIEELPAPPRVSQEEKDCEASFLQHHHRDDQGRYVVKLPFQIGWQEGLGRSKETATKRFLQLERRFKRDPSLRNEYCAVIDEYLGKVYELQRVSFGLASSSFLATRVLHQLAADEGEKFPLAQRALLEDFYVDDFIGGADSTEEAIKLQLEMPALKVYSLVAQIFDPLGLVAPVTAWAKILMQALWLATQGWDDPIPDSMKKRWNEFHSQVPLLANIKVHRYALVDDPVSIQLHCFSDASEAAYGACVYIRSVDANENGKVTLLAGKSRPAPLKRISLAKLELCGALLAAKLERTVRQTLKLENVKTYMWTDSTIVLHWIRSPSYNWATFVANRVSQIQELTNGYKWLHVKGVENPADVVSRGALPRVLLSMESWFHGPPWLVLSEHQWRINHPSGISDEEICERRLCAVAAFKDEEPVDWCARFSSYERMLRVTAYCLRVAKRYQHKEVRQNREKFRMKKIALVADIKQMYLQVKVHSDHTPFQRVLWRSSSDAPIEVYELQRVTFGLASSSFLATRVLHQLAADEGEKFPLAQRALLEDFYVDDFIGGADSTEEAIELQLEMSALLGKGGFHLTKWNSNIRNVLSNVPVEDIAASEARKFEVVDEPVKALGVYWHPQTDQLFISCTVPPNTDDWTRRKVYSLVAQIFDPLGLVAPVTAWAKILMQALWLATQGWDDPIPDSMKKRWNEFHSQVPLLANIKVHRYALVDDPVSIQLHCFSDASEAAYGACVYIRSVDANENGKVTLLAGKSRPAPLKRISLAKLELCGALLAAKLERTVRQTLKLENVKTYMWTDSTIVLHWIRSPSYNWATFVANRVSQIQELTNGYKWLHVKGVENPADVVSRGALPRVLLSMESWFHGPPWLVLSEHQWRINHPSGISDEEICERRLCAVAAFKDEEPVDWCARFSSYERMLRVTAYCLRVAKRYQHKEQVAQDHWKRWRREYFCELNNENQRRRTAVPIRVGQMVVLKEDGKAPLQWPLGRISQLFPGADGVTRVVKVRTKLGEYKRPVSRLCLLPFEKEKV</sequence>
<dbReference type="InterPro" id="IPR005312">
    <property type="entry name" value="DUF1759"/>
</dbReference>
<accession>A0A182NAI6</accession>
<dbReference type="Pfam" id="PF05380">
    <property type="entry name" value="Peptidase_A17"/>
    <property type="match status" value="2"/>
</dbReference>
<dbReference type="STRING" id="7168.A0A182NAI6"/>
<dbReference type="InterPro" id="IPR008042">
    <property type="entry name" value="Retrotrans_Pao"/>
</dbReference>
<evidence type="ECO:0000256" key="1">
    <source>
        <dbReference type="SAM" id="MobiDB-lite"/>
    </source>
</evidence>
<evidence type="ECO:0000313" key="4">
    <source>
        <dbReference type="Proteomes" id="UP000075884"/>
    </source>
</evidence>
<organism evidence="3 4">
    <name type="scientific">Anopheles dirus</name>
    <dbReference type="NCBI Taxonomy" id="7168"/>
    <lineage>
        <taxon>Eukaryota</taxon>
        <taxon>Metazoa</taxon>
        <taxon>Ecdysozoa</taxon>
        <taxon>Arthropoda</taxon>
        <taxon>Hexapoda</taxon>
        <taxon>Insecta</taxon>
        <taxon>Pterygota</taxon>
        <taxon>Neoptera</taxon>
        <taxon>Endopterygota</taxon>
        <taxon>Diptera</taxon>
        <taxon>Nematocera</taxon>
        <taxon>Culicoidea</taxon>
        <taxon>Culicidae</taxon>
        <taxon>Anophelinae</taxon>
        <taxon>Anopheles</taxon>
    </lineage>
</organism>
<dbReference type="VEuPathDB" id="VectorBase:ADIR004662"/>
<proteinExistence type="predicted"/>
<keyword evidence="4" id="KW-1185">Reference proteome</keyword>
<protein>
    <recommendedName>
        <fullName evidence="2">DUF5641 domain-containing protein</fullName>
    </recommendedName>
</protein>
<feature type="region of interest" description="Disordered" evidence="1">
    <location>
        <begin position="1"/>
        <end position="25"/>
    </location>
</feature>
<feature type="domain" description="DUF5641" evidence="2">
    <location>
        <begin position="1458"/>
        <end position="1551"/>
    </location>
</feature>
<dbReference type="SUPFAM" id="SSF56672">
    <property type="entry name" value="DNA/RNA polymerases"/>
    <property type="match status" value="2"/>
</dbReference>
<dbReference type="PANTHER" id="PTHR47331:SF4">
    <property type="entry name" value="PEPTIDASE S1 DOMAIN-CONTAINING PROTEIN"/>
    <property type="match status" value="1"/>
</dbReference>